<name>A0A0L6VEQ1_9BASI</name>
<dbReference type="AlphaFoldDB" id="A0A0L6VEQ1"/>
<accession>A0A0L6VEQ1</accession>
<comment type="caution">
    <text evidence="2">The sequence shown here is derived from an EMBL/GenBank/DDBJ whole genome shotgun (WGS) entry which is preliminary data.</text>
</comment>
<proteinExistence type="predicted"/>
<evidence type="ECO:0000259" key="1">
    <source>
        <dbReference type="Pfam" id="PF20515"/>
    </source>
</evidence>
<dbReference type="VEuPathDB" id="FungiDB:VP01_1812g3"/>
<keyword evidence="3" id="KW-1185">Reference proteome</keyword>
<evidence type="ECO:0000313" key="2">
    <source>
        <dbReference type="EMBL" id="KNZ59032.1"/>
    </source>
</evidence>
<feature type="domain" description="Tet-like 2OG-Fe(II) oxygenase" evidence="1">
    <location>
        <begin position="99"/>
        <end position="173"/>
    </location>
</feature>
<sequence>MSKLVISPACLACYGLLASDLENQYTQLQPAHPWTAPITSIICNIYCQFSHYQKEDNLQVSSEDKRGEGDKSEGVLAKPLTNQQIKHRAYKAKFIHLLKGYEEASKIGITGIAEKAAKDPDGYCKLQSHVLEQETFIGKQFYSISRPLVNEFKKQQNALKAPGLETNLKEDSDRFT</sequence>
<dbReference type="InterPro" id="IPR046798">
    <property type="entry name" value="2OG-FeII_Oxy_6"/>
</dbReference>
<dbReference type="EMBL" id="LAVV01006629">
    <property type="protein sequence ID" value="KNZ59032.1"/>
    <property type="molecule type" value="Genomic_DNA"/>
</dbReference>
<dbReference type="Pfam" id="PF20515">
    <property type="entry name" value="2OG-FeII_Oxy_6"/>
    <property type="match status" value="1"/>
</dbReference>
<protein>
    <recommendedName>
        <fullName evidence="1">Tet-like 2OG-Fe(II) oxygenase domain-containing protein</fullName>
    </recommendedName>
</protein>
<organism evidence="2 3">
    <name type="scientific">Puccinia sorghi</name>
    <dbReference type="NCBI Taxonomy" id="27349"/>
    <lineage>
        <taxon>Eukaryota</taxon>
        <taxon>Fungi</taxon>
        <taxon>Dikarya</taxon>
        <taxon>Basidiomycota</taxon>
        <taxon>Pucciniomycotina</taxon>
        <taxon>Pucciniomycetes</taxon>
        <taxon>Pucciniales</taxon>
        <taxon>Pucciniaceae</taxon>
        <taxon>Puccinia</taxon>
    </lineage>
</organism>
<evidence type="ECO:0000313" key="3">
    <source>
        <dbReference type="Proteomes" id="UP000037035"/>
    </source>
</evidence>
<gene>
    <name evidence="2" type="ORF">VP01_1812g3</name>
</gene>
<dbReference type="Proteomes" id="UP000037035">
    <property type="component" value="Unassembled WGS sequence"/>
</dbReference>
<reference evidence="2 3" key="1">
    <citation type="submission" date="2015-08" db="EMBL/GenBank/DDBJ databases">
        <title>Next Generation Sequencing and Analysis of the Genome of Puccinia sorghi L Schw, the Causal Agent of Maize Common Rust.</title>
        <authorList>
            <person name="Rochi L."/>
            <person name="Burguener G."/>
            <person name="Darino M."/>
            <person name="Turjanski A."/>
            <person name="Kreff E."/>
            <person name="Dieguez M.J."/>
            <person name="Sacco F."/>
        </authorList>
    </citation>
    <scope>NUCLEOTIDE SEQUENCE [LARGE SCALE GENOMIC DNA]</scope>
    <source>
        <strain evidence="2 3">RO10H11247</strain>
    </source>
</reference>